<evidence type="ECO:0000256" key="8">
    <source>
        <dbReference type="ARBA" id="ARBA00023136"/>
    </source>
</evidence>
<organism evidence="13 14">
    <name type="scientific">Dyella caseinilytica</name>
    <dbReference type="NCBI Taxonomy" id="1849581"/>
    <lineage>
        <taxon>Bacteria</taxon>
        <taxon>Pseudomonadati</taxon>
        <taxon>Pseudomonadota</taxon>
        <taxon>Gammaproteobacteria</taxon>
        <taxon>Lysobacterales</taxon>
        <taxon>Rhodanobacteraceae</taxon>
        <taxon>Dyella</taxon>
    </lineage>
</organism>
<evidence type="ECO:0000256" key="9">
    <source>
        <dbReference type="ARBA" id="ARBA00025772"/>
    </source>
</evidence>
<evidence type="ECO:0000256" key="11">
    <source>
        <dbReference type="SAM" id="Phobius"/>
    </source>
</evidence>
<dbReference type="EMBL" id="CP064030">
    <property type="protein sequence ID" value="QRN54603.1"/>
    <property type="molecule type" value="Genomic_DNA"/>
</dbReference>
<dbReference type="SUPFAM" id="SSF54523">
    <property type="entry name" value="Pili subunits"/>
    <property type="match status" value="1"/>
</dbReference>
<evidence type="ECO:0000256" key="4">
    <source>
        <dbReference type="ARBA" id="ARBA00022481"/>
    </source>
</evidence>
<accession>A0ABX7GXD5</accession>
<evidence type="ECO:0000256" key="5">
    <source>
        <dbReference type="ARBA" id="ARBA00022519"/>
    </source>
</evidence>
<reference evidence="13 14" key="1">
    <citation type="submission" date="2020-10" db="EMBL/GenBank/DDBJ databases">
        <title>Phylogeny of dyella-like bacteria.</title>
        <authorList>
            <person name="Fu J."/>
        </authorList>
    </citation>
    <scope>NUCLEOTIDE SEQUENCE [LARGE SCALE GENOMIC DNA]</scope>
    <source>
        <strain evidence="13 14">DHOB09</strain>
    </source>
</reference>
<dbReference type="PROSITE" id="PS00409">
    <property type="entry name" value="PROKAR_NTER_METHYL"/>
    <property type="match status" value="1"/>
</dbReference>
<evidence type="ECO:0000259" key="12">
    <source>
        <dbReference type="Pfam" id="PF12019"/>
    </source>
</evidence>
<dbReference type="Proteomes" id="UP000663181">
    <property type="component" value="Chromosome"/>
</dbReference>
<keyword evidence="3" id="KW-1003">Cell membrane</keyword>
<gene>
    <name evidence="13" type="ORF">ISN74_04370</name>
</gene>
<dbReference type="NCBIfam" id="TIGR02532">
    <property type="entry name" value="IV_pilin_GFxxxE"/>
    <property type="match status" value="1"/>
</dbReference>
<name>A0ABX7GXD5_9GAMM</name>
<evidence type="ECO:0000256" key="7">
    <source>
        <dbReference type="ARBA" id="ARBA00022989"/>
    </source>
</evidence>
<keyword evidence="7 11" id="KW-1133">Transmembrane helix</keyword>
<dbReference type="InterPro" id="IPR022346">
    <property type="entry name" value="T2SS_GspH"/>
</dbReference>
<evidence type="ECO:0000256" key="10">
    <source>
        <dbReference type="ARBA" id="ARBA00030775"/>
    </source>
</evidence>
<keyword evidence="6 11" id="KW-0812">Transmembrane</keyword>
<dbReference type="Pfam" id="PF12019">
    <property type="entry name" value="GspH"/>
    <property type="match status" value="1"/>
</dbReference>
<evidence type="ECO:0000256" key="2">
    <source>
        <dbReference type="ARBA" id="ARBA00021549"/>
    </source>
</evidence>
<protein>
    <recommendedName>
        <fullName evidence="2">Type II secretion system protein H</fullName>
    </recommendedName>
    <alternativeName>
        <fullName evidence="10">General secretion pathway protein H</fullName>
    </alternativeName>
</protein>
<dbReference type="InterPro" id="IPR045584">
    <property type="entry name" value="Pilin-like"/>
</dbReference>
<comment type="subcellular location">
    <subcellularLocation>
        <location evidence="1">Cell inner membrane</location>
        <topology evidence="1">Single-pass membrane protein</topology>
    </subcellularLocation>
</comment>
<keyword evidence="14" id="KW-1185">Reference proteome</keyword>
<dbReference type="Pfam" id="PF07963">
    <property type="entry name" value="N_methyl"/>
    <property type="match status" value="1"/>
</dbReference>
<keyword evidence="4" id="KW-0488">Methylation</keyword>
<keyword evidence="8 11" id="KW-0472">Membrane</keyword>
<proteinExistence type="inferred from homology"/>
<evidence type="ECO:0000256" key="1">
    <source>
        <dbReference type="ARBA" id="ARBA00004377"/>
    </source>
</evidence>
<evidence type="ECO:0000313" key="14">
    <source>
        <dbReference type="Proteomes" id="UP000663181"/>
    </source>
</evidence>
<dbReference type="InterPro" id="IPR012902">
    <property type="entry name" value="N_methyl_site"/>
</dbReference>
<dbReference type="RefSeq" id="WP_188797734.1">
    <property type="nucleotide sequence ID" value="NZ_BMIZ01000001.1"/>
</dbReference>
<comment type="similarity">
    <text evidence="9">Belongs to the GSP H family.</text>
</comment>
<sequence>MHRFIAPAKRFGGRAPLEGRPSSVCPSVIAARRQDRGFTLVEMMVTVAVAAILLVIAVPNFTQAINANRLTTAANALIGALNNARMAAIQRNASVQFCSNSDTTNTTDALGTACGTNAGAVLALTSPGATSTTQVLAAPSELGISSIQISGTMQAIRFNGQGQGLYPGTATPFDSGSPQTVPVVDVCSTALSTNNHIQVFMAAGNIITSSPSPTTGACP</sequence>
<feature type="transmembrane region" description="Helical" evidence="11">
    <location>
        <begin position="40"/>
        <end position="61"/>
    </location>
</feature>
<evidence type="ECO:0000256" key="6">
    <source>
        <dbReference type="ARBA" id="ARBA00022692"/>
    </source>
</evidence>
<evidence type="ECO:0000313" key="13">
    <source>
        <dbReference type="EMBL" id="QRN54603.1"/>
    </source>
</evidence>
<dbReference type="Gene3D" id="3.30.700.10">
    <property type="entry name" value="Glycoprotein, Type 4 Pilin"/>
    <property type="match status" value="1"/>
</dbReference>
<feature type="domain" description="General secretion pathway GspH" evidence="12">
    <location>
        <begin position="73"/>
        <end position="184"/>
    </location>
</feature>
<evidence type="ECO:0000256" key="3">
    <source>
        <dbReference type="ARBA" id="ARBA00022475"/>
    </source>
</evidence>
<keyword evidence="5" id="KW-0997">Cell inner membrane</keyword>